<evidence type="ECO:0000256" key="1">
    <source>
        <dbReference type="SAM" id="MobiDB-lite"/>
    </source>
</evidence>
<accession>A0A8G0PAL1</accession>
<protein>
    <recommendedName>
        <fullName evidence="4">F-box domain-containing protein</fullName>
    </recommendedName>
</protein>
<reference evidence="2 3" key="1">
    <citation type="journal article" date="2021" name="BMC Genomics">
        <title>Telomere-to-telomere genome assembly of asparaginase-producing Trichoderma simmonsii.</title>
        <authorList>
            <person name="Chung D."/>
            <person name="Kwon Y.M."/>
            <person name="Yang Y."/>
        </authorList>
    </citation>
    <scope>NUCLEOTIDE SEQUENCE [LARGE SCALE GENOMIC DNA]</scope>
    <source>
        <strain evidence="2 3">GH-Sj1</strain>
    </source>
</reference>
<keyword evidence="3" id="KW-1185">Reference proteome</keyword>
<dbReference type="AlphaFoldDB" id="A0A8G0PAL1"/>
<name>A0A8G0PAL1_9HYPO</name>
<evidence type="ECO:0000313" key="3">
    <source>
        <dbReference type="Proteomes" id="UP000826661"/>
    </source>
</evidence>
<gene>
    <name evidence="2" type="ORF">H0G86_000812</name>
</gene>
<dbReference type="Proteomes" id="UP000826661">
    <property type="component" value="Chromosome I"/>
</dbReference>
<sequence>MEVKCLDVIHCKDLEVLPTTCHQCPKKEAWLHEEVNRKANMAYHECFQLIAPKVGRYTKLRGPPGQMLFNWMGSEIERLVTVPIQLQDVPSRPDMATSTGSASQLQDECRIVEATAGDSPKEMQEREHLKRKANSEEHTDSSPHQQRAKTKPSDAKDGVNTNPGTFSNLPLELHRLIFDRINFIEDLVCLGLASKYLWAIARDYLRTHYASFLGRWAALRIVFVGDDVETMDFPPGLFSAEELDELPTTVDIPYNYDVPDVTWTSDVPTTLYHFTLPLFARKERFHTLSELSIDIYAACRDRNKFRYDPAFKSTYRDIIAEEATYFPQDQPWILRNLTAREFVRSEAIALKPEFIHGPFIDGFGFGQVIISRICWSTDPCDSIDCPIPIHRGVWAGHAFEIITLAQHRAETTEIEWRDVSEEVANEIAIICESKYGPNWHEIICERFFDGGDASRNIVDPHLTLFKRPI</sequence>
<feature type="compositionally biased region" description="Basic and acidic residues" evidence="1">
    <location>
        <begin position="119"/>
        <end position="141"/>
    </location>
</feature>
<proteinExistence type="predicted"/>
<dbReference type="EMBL" id="CP075864">
    <property type="protein sequence ID" value="QYS93437.1"/>
    <property type="molecule type" value="Genomic_DNA"/>
</dbReference>
<evidence type="ECO:0008006" key="4">
    <source>
        <dbReference type="Google" id="ProtNLM"/>
    </source>
</evidence>
<evidence type="ECO:0000313" key="2">
    <source>
        <dbReference type="EMBL" id="QYS93437.1"/>
    </source>
</evidence>
<feature type="region of interest" description="Disordered" evidence="1">
    <location>
        <begin position="115"/>
        <end position="164"/>
    </location>
</feature>
<organism evidence="2 3">
    <name type="scientific">Trichoderma simmonsii</name>
    <dbReference type="NCBI Taxonomy" id="1491479"/>
    <lineage>
        <taxon>Eukaryota</taxon>
        <taxon>Fungi</taxon>
        <taxon>Dikarya</taxon>
        <taxon>Ascomycota</taxon>
        <taxon>Pezizomycotina</taxon>
        <taxon>Sordariomycetes</taxon>
        <taxon>Hypocreomycetidae</taxon>
        <taxon>Hypocreales</taxon>
        <taxon>Hypocreaceae</taxon>
        <taxon>Trichoderma</taxon>
    </lineage>
</organism>